<dbReference type="KEGG" id="hspo:JGZ69_06260"/>
<evidence type="ECO:0008006" key="7">
    <source>
        <dbReference type="Google" id="ProtNLM"/>
    </source>
</evidence>
<sequence>MWKKTIGFLFLIAILTGCGSNQLNDSATTNDGNDKMRKISSNPTDQNPNMVDLRQNDPAITVGTDVDKAKYVVKRYKNYYDPNVWVNGNNMWVTAHTDDRLTANERMKEEAKLHKKLIQALPRYDINVKIEER</sequence>
<evidence type="ECO:0000313" key="3">
    <source>
        <dbReference type="EMBL" id="KYC92907.1"/>
    </source>
</evidence>
<feature type="compositionally biased region" description="Polar residues" evidence="1">
    <location>
        <begin position="39"/>
        <end position="49"/>
    </location>
</feature>
<feature type="chain" id="PRO_5041044240" description="Sporulation lipoprotein YhcN/YlaJ (Spore_YhcN_YlaJ)" evidence="2">
    <location>
        <begin position="24"/>
        <end position="133"/>
    </location>
</feature>
<dbReference type="PATRIC" id="fig|46224.3.peg.487"/>
<dbReference type="Proteomes" id="UP000075666">
    <property type="component" value="Unassembled WGS sequence"/>
</dbReference>
<name>A0A150KMF8_9BACI</name>
<evidence type="ECO:0000256" key="2">
    <source>
        <dbReference type="SAM" id="SignalP"/>
    </source>
</evidence>
<dbReference type="RefSeq" id="WP_066235105.1">
    <property type="nucleotide sequence ID" value="NZ_CP066701.1"/>
</dbReference>
<feature type="region of interest" description="Disordered" evidence="1">
    <location>
        <begin position="23"/>
        <end position="53"/>
    </location>
</feature>
<dbReference type="EMBL" id="LQYN01000107">
    <property type="protein sequence ID" value="KYC92907.1"/>
    <property type="molecule type" value="Genomic_DNA"/>
</dbReference>
<dbReference type="Proteomes" id="UP000595512">
    <property type="component" value="Chromosome"/>
</dbReference>
<reference evidence="3 5" key="1">
    <citation type="submission" date="2016-01" db="EMBL/GenBank/DDBJ databases">
        <title>Genome Sequences of Twelve Sporeforming Bacillus Species Isolated from Foods.</title>
        <authorList>
            <person name="Berendsen E.M."/>
            <person name="Wells-Bennik M.H."/>
            <person name="Krawcyk A.O."/>
            <person name="De Jong A."/>
            <person name="Holsappel S."/>
            <person name="Eijlander R.T."/>
            <person name="Kuipers O.P."/>
        </authorList>
    </citation>
    <scope>NUCLEOTIDE SEQUENCE [LARGE SCALE GENOMIC DNA]</scope>
    <source>
        <strain evidence="3 5">B4102</strain>
    </source>
</reference>
<organism evidence="3 5">
    <name type="scientific">Heyndrickxia sporothermodurans</name>
    <dbReference type="NCBI Taxonomy" id="46224"/>
    <lineage>
        <taxon>Bacteria</taxon>
        <taxon>Bacillati</taxon>
        <taxon>Bacillota</taxon>
        <taxon>Bacilli</taxon>
        <taxon>Bacillales</taxon>
        <taxon>Bacillaceae</taxon>
        <taxon>Heyndrickxia</taxon>
    </lineage>
</organism>
<dbReference type="EMBL" id="CP066701">
    <property type="protein sequence ID" value="QQX26450.1"/>
    <property type="molecule type" value="Genomic_DNA"/>
</dbReference>
<protein>
    <recommendedName>
        <fullName evidence="7">Sporulation lipoprotein YhcN/YlaJ (Spore_YhcN_YlaJ)</fullName>
    </recommendedName>
</protein>
<gene>
    <name evidence="3" type="ORF">B4102_2017</name>
    <name evidence="4" type="ORF">JGZ69_06260</name>
</gene>
<dbReference type="PROSITE" id="PS51257">
    <property type="entry name" value="PROKAR_LIPOPROTEIN"/>
    <property type="match status" value="1"/>
</dbReference>
<dbReference type="OrthoDB" id="2860517at2"/>
<dbReference type="STRING" id="46224.B4102_2017"/>
<evidence type="ECO:0000256" key="1">
    <source>
        <dbReference type="SAM" id="MobiDB-lite"/>
    </source>
</evidence>
<dbReference type="AlphaFoldDB" id="A0A150KMF8"/>
<evidence type="ECO:0000313" key="6">
    <source>
        <dbReference type="Proteomes" id="UP000595512"/>
    </source>
</evidence>
<evidence type="ECO:0000313" key="4">
    <source>
        <dbReference type="EMBL" id="QQX26450.1"/>
    </source>
</evidence>
<feature type="signal peptide" evidence="2">
    <location>
        <begin position="1"/>
        <end position="23"/>
    </location>
</feature>
<keyword evidence="2" id="KW-0732">Signal</keyword>
<reference evidence="4 6" key="2">
    <citation type="submission" date="2020-12" db="EMBL/GenBank/DDBJ databases">
        <title>Taxonomic evaluation of the Bacillus sporothermodurans group of bacteria based on whole genome sequences.</title>
        <authorList>
            <person name="Fiedler G."/>
            <person name="Herbstmann A.-D."/>
            <person name="Doll E."/>
            <person name="Wenning M."/>
            <person name="Brinks E."/>
            <person name="Kabisch J."/>
            <person name="Breitenwieser F."/>
            <person name="Lappann M."/>
            <person name="Boehnlein C."/>
            <person name="Franz C."/>
        </authorList>
    </citation>
    <scope>NUCLEOTIDE SEQUENCE [LARGE SCALE GENOMIC DNA]</scope>
    <source>
        <strain evidence="4 6">DSM 10599</strain>
    </source>
</reference>
<evidence type="ECO:0000313" key="5">
    <source>
        <dbReference type="Proteomes" id="UP000075666"/>
    </source>
</evidence>
<keyword evidence="5" id="KW-1185">Reference proteome</keyword>
<accession>A0A150KMF8</accession>
<proteinExistence type="predicted"/>